<dbReference type="EMBL" id="JAYXHS010000001">
    <property type="protein sequence ID" value="MEC5385516.1"/>
    <property type="molecule type" value="Genomic_DNA"/>
</dbReference>
<dbReference type="PROSITE" id="PS51318">
    <property type="entry name" value="TAT"/>
    <property type="match status" value="1"/>
</dbReference>
<dbReference type="RefSeq" id="WP_327598469.1">
    <property type="nucleotide sequence ID" value="NZ_JAYXHS010000001.1"/>
</dbReference>
<dbReference type="InterPro" id="IPR006311">
    <property type="entry name" value="TAT_signal"/>
</dbReference>
<evidence type="ECO:0000313" key="2">
    <source>
        <dbReference type="EMBL" id="MEC5385516.1"/>
    </source>
</evidence>
<feature type="chain" id="PRO_5045765467" evidence="1">
    <location>
        <begin position="31"/>
        <end position="471"/>
    </location>
</feature>
<dbReference type="Pfam" id="PF07394">
    <property type="entry name" value="DUF1501"/>
    <property type="match status" value="1"/>
</dbReference>
<dbReference type="InterPro" id="IPR010869">
    <property type="entry name" value="DUF1501"/>
</dbReference>
<keyword evidence="3" id="KW-1185">Reference proteome</keyword>
<accession>A0ABU6K1G7</accession>
<sequence>MNNASRREFLRRTSALGLLRGAAPFGLSLAGIGAAAAASDPKDYRAIVCLFMRGANDCHNTVVPYDKAGYDGYAGARRDIAIARDALLPIKAANTPGREFGLHPSLGAMQGLFDKGNAAIIANVGPLVVPIKDAATFKGTNIARPPKLFSHNDQEAIWQAFSPESAKMGWGGKMCDLLSSMNGKHLFTAISTSGNAVLLASNKTIQYQITNSGSVSINRLNASNIYGSTKGAEALREQIMGSQQLSQQQSGGDVLQQEYSTVVNRSIEAQGLVSAALAKLPENDPRVMIPLDLSQDRLAQQLRIVARMIGVRDDENMQQRRQVFFVTLGGFDTHDNQLAKQAELLGSVGRSVAYFQQCMEQLGVSDKVTLFTASDFGRALLNNGDGTDHGWGGHHFVVGGAVKGGRIYGQFPTVALNTGTDVGNGRLLPTTSVDQYAATLARWMGVSAGDLPLVLPNAGNFATTDLGFLNA</sequence>
<feature type="signal peptide" evidence="1">
    <location>
        <begin position="1"/>
        <end position="30"/>
    </location>
</feature>
<dbReference type="PANTHER" id="PTHR43737:SF1">
    <property type="entry name" value="DUF1501 DOMAIN-CONTAINING PROTEIN"/>
    <property type="match status" value="1"/>
</dbReference>
<name>A0ABU6K1G7_9RHOO</name>
<comment type="caution">
    <text evidence="2">The sequence shown here is derived from an EMBL/GenBank/DDBJ whole genome shotgun (WGS) entry which is preliminary data.</text>
</comment>
<organism evidence="2 3">
    <name type="scientific">Uliginosibacterium silvisoli</name>
    <dbReference type="NCBI Taxonomy" id="3114758"/>
    <lineage>
        <taxon>Bacteria</taxon>
        <taxon>Pseudomonadati</taxon>
        <taxon>Pseudomonadota</taxon>
        <taxon>Betaproteobacteria</taxon>
        <taxon>Rhodocyclales</taxon>
        <taxon>Zoogloeaceae</taxon>
        <taxon>Uliginosibacterium</taxon>
    </lineage>
</organism>
<gene>
    <name evidence="2" type="ORF">VVD49_07250</name>
</gene>
<evidence type="ECO:0000313" key="3">
    <source>
        <dbReference type="Proteomes" id="UP001331561"/>
    </source>
</evidence>
<dbReference type="PANTHER" id="PTHR43737">
    <property type="entry name" value="BLL7424 PROTEIN"/>
    <property type="match status" value="1"/>
</dbReference>
<dbReference type="Proteomes" id="UP001331561">
    <property type="component" value="Unassembled WGS sequence"/>
</dbReference>
<proteinExistence type="predicted"/>
<protein>
    <submittedName>
        <fullName evidence="2">DUF1501 domain-containing protein</fullName>
    </submittedName>
</protein>
<keyword evidence="1" id="KW-0732">Signal</keyword>
<evidence type="ECO:0000256" key="1">
    <source>
        <dbReference type="SAM" id="SignalP"/>
    </source>
</evidence>
<reference evidence="2 3" key="1">
    <citation type="submission" date="2024-01" db="EMBL/GenBank/DDBJ databases">
        <title>Uliginosibacterium soil sp. nov.</title>
        <authorList>
            <person name="Lv Y."/>
        </authorList>
    </citation>
    <scope>NUCLEOTIDE SEQUENCE [LARGE SCALE GENOMIC DNA]</scope>
    <source>
        <strain evidence="2 3">H3</strain>
    </source>
</reference>